<reference evidence="2 3" key="1">
    <citation type="journal article" date="2021" name="Microorganisms">
        <title>Genome Evolution of Filamentous Cyanobacterium Nostoc Species: From Facultative Symbiosis to Free Living.</title>
        <authorList>
            <person name="Huo D."/>
            <person name="Li H."/>
            <person name="Cai F."/>
            <person name="Guo X."/>
            <person name="Qiao Z."/>
            <person name="Wang W."/>
            <person name="Yu G."/>
            <person name="Li R."/>
        </authorList>
    </citation>
    <scope>NUCLEOTIDE SEQUENCE [LARGE SCALE GENOMIC DNA]</scope>
    <source>
        <strain evidence="2 3">CHAB 5714</strain>
    </source>
</reference>
<dbReference type="InterPro" id="IPR027417">
    <property type="entry name" value="P-loop_NTPase"/>
</dbReference>
<gene>
    <name evidence="2" type="ORF">LC586_35445</name>
</gene>
<dbReference type="RefSeq" id="WP_229490146.1">
    <property type="nucleotide sequence ID" value="NZ_JAIVFQ010000120.1"/>
</dbReference>
<dbReference type="Gene3D" id="3.40.50.300">
    <property type="entry name" value="P-loop containing nucleotide triphosphate hydrolases"/>
    <property type="match status" value="1"/>
</dbReference>
<protein>
    <recommendedName>
        <fullName evidence="1">ORC1/DEAH AAA+ ATPase domain-containing protein</fullName>
    </recommendedName>
</protein>
<accession>A0ABS8IJE2</accession>
<dbReference type="InterPro" id="IPR049945">
    <property type="entry name" value="AAA_22"/>
</dbReference>
<proteinExistence type="predicted"/>
<organism evidence="2 3">
    <name type="scientific">Nostoc favosum CHAB5714</name>
    <dbReference type="NCBI Taxonomy" id="2780399"/>
    <lineage>
        <taxon>Bacteria</taxon>
        <taxon>Bacillati</taxon>
        <taxon>Cyanobacteriota</taxon>
        <taxon>Cyanophyceae</taxon>
        <taxon>Nostocales</taxon>
        <taxon>Nostocaceae</taxon>
        <taxon>Nostoc</taxon>
        <taxon>Nostoc favosum</taxon>
    </lineage>
</organism>
<dbReference type="Proteomes" id="UP001199525">
    <property type="component" value="Unassembled WGS sequence"/>
</dbReference>
<evidence type="ECO:0000313" key="2">
    <source>
        <dbReference type="EMBL" id="MCC5604317.1"/>
    </source>
</evidence>
<evidence type="ECO:0000313" key="3">
    <source>
        <dbReference type="Proteomes" id="UP001199525"/>
    </source>
</evidence>
<feature type="domain" description="ORC1/DEAH AAA+ ATPase" evidence="1">
    <location>
        <begin position="39"/>
        <end position="124"/>
    </location>
</feature>
<sequence>MLSDVMTYFGLKRTLDHVGYFETQEQTNLFKELKPQIRQGRLIALTGVVGCGKTTTLQRLQLELSSEKDIIISRCLAIDKDKVSVGVLMSALFCDLSTEKDAKPPTQPELRERKFLALIQKCRKPVQIEHYLQRAFEDAYQAATKPVTLGMAEAVLTVGLNDLEPRLIRHGYTKTVLAELLNIRVSEVNSFLHAQLPPGRTQDLRDQMLKIGIPLYASEGN</sequence>
<dbReference type="SUPFAM" id="SSF52540">
    <property type="entry name" value="P-loop containing nucleoside triphosphate hydrolases"/>
    <property type="match status" value="1"/>
</dbReference>
<dbReference type="EMBL" id="JAIVFQ010000120">
    <property type="protein sequence ID" value="MCC5604317.1"/>
    <property type="molecule type" value="Genomic_DNA"/>
</dbReference>
<comment type="caution">
    <text evidence="2">The sequence shown here is derived from an EMBL/GenBank/DDBJ whole genome shotgun (WGS) entry which is preliminary data.</text>
</comment>
<dbReference type="Pfam" id="PF13401">
    <property type="entry name" value="AAA_22"/>
    <property type="match status" value="1"/>
</dbReference>
<evidence type="ECO:0000259" key="1">
    <source>
        <dbReference type="Pfam" id="PF13401"/>
    </source>
</evidence>
<name>A0ABS8IJE2_9NOSO</name>
<keyword evidence="3" id="KW-1185">Reference proteome</keyword>